<dbReference type="Gene3D" id="2.60.120.1130">
    <property type="match status" value="1"/>
</dbReference>
<dbReference type="Gene3D" id="2.60.40.3140">
    <property type="match status" value="1"/>
</dbReference>
<dbReference type="Proteomes" id="UP001217485">
    <property type="component" value="Unassembled WGS sequence"/>
</dbReference>
<dbReference type="EMBL" id="JAQNDK010000005">
    <property type="protein sequence ID" value="MDC0683912.1"/>
    <property type="molecule type" value="Genomic_DNA"/>
</dbReference>
<gene>
    <name evidence="3" type="ORF">POL72_39675</name>
</gene>
<evidence type="ECO:0000259" key="2">
    <source>
        <dbReference type="Pfam" id="PF01841"/>
    </source>
</evidence>
<evidence type="ECO:0000313" key="3">
    <source>
        <dbReference type="EMBL" id="MDC0683912.1"/>
    </source>
</evidence>
<evidence type="ECO:0000313" key="4">
    <source>
        <dbReference type="Proteomes" id="UP001217485"/>
    </source>
</evidence>
<feature type="compositionally biased region" description="Basic and acidic residues" evidence="1">
    <location>
        <begin position="1"/>
        <end position="15"/>
    </location>
</feature>
<dbReference type="Pfam" id="PF01841">
    <property type="entry name" value="Transglut_core"/>
    <property type="match status" value="1"/>
</dbReference>
<dbReference type="Gene3D" id="3.10.620.30">
    <property type="match status" value="1"/>
</dbReference>
<reference evidence="3 4" key="1">
    <citation type="submission" date="2023-01" db="EMBL/GenBank/DDBJ databases">
        <title>Minimal conservation of predation-associated metabolite biosynthetic gene clusters underscores biosynthetic potential of Myxococcota including descriptions for ten novel species: Archangium lansinium sp. nov., Myxococcus landrumus sp. nov., Nannocystis bai.</title>
        <authorList>
            <person name="Ahearne A."/>
            <person name="Stevens C."/>
            <person name="Dowd S."/>
        </authorList>
    </citation>
    <scope>NUCLEOTIDE SEQUENCE [LARGE SCALE GENOMIC DNA]</scope>
    <source>
        <strain evidence="3 4">WIWO2</strain>
    </source>
</reference>
<sequence>MERSSPGGDRRDRRGRDRRARARALRGGGWLAALLAIAATPAAGNAQSPRPGGAKAGASAPAAGSAPAPRAGGAKAGAGAPAAGGAPASEKRAPIVLALRWTAATPDEMLGAALARARRGGDDAFAGLVIAAALADRAAQGRAREGLAQIGASSSPLADEARWLAASLAPEPPAATWPGARAVSYDAPPDPSGLVKAFAVLGPFQDNSGGGLARREGPEAEGQRFSDMSARYAWGVYDVAWRRVLPAASTARGVPLDLYIHPRTETCTYLASRVTVPAALDRKPILAHVAATGAVRLAWDGAHVAASEAAHERLVLDRIAARVEAPAGDHLLALKVCTGAIADEGRVRVRFTDEDRRPVALATSSDLTPLKLPPAPPPGARAATAVATALDRALDAGASQSLEQTLTAVVARTLGGADDQRSPRAPGLLDRVTRSPGISADALALAGWVSPFGANRSGWLEAARARGLAEKDRATAAFAQRRLVAAHLASERVDWAAAALRDEPLRSARDPEARVLRALVKKKLATAGLTRAGLEELLAVEREQKDRTPVVVWQEIAAAARLDPALELRAARRLAEIAPESRGASYVLAFEPDGGAALEVAAAGALAQQTSAEDVIRIGRALHDAGRVAWAREVLSYATHVAPNQPAAFQALAAVREGGAGARATATAAASRVATAALARARDLTPGDPFLKAELALRLGEGSAGAPGRQRMRDEQHIVAPDVFLARARQTPAKKGEVADRQLHWVRVVTYHPDKRVSQLMHYAREIVIEPRTDQDLYERDIPAEGEDTELLFARVHRKDGTVAQPDEQGAGGQKPFVRWPELKAGDVVEVAVRSWTRGPVGRRGDAPFYFIDYVGSTDTRPILYNEVVVDSPASDPLAIDVLNGKAERVLRSEKDGRQVTRYIWDDPPEVPEEPLAPHLAEVLPVVVGSTFHGWHDFREWYRGAVAGFMEPDDQVRRLAAELTKGKATREDKLRALFDFVSDDIRYVNFVSGEWWLPNRPQELLARRQGDCDDKAMLLITLLKSIGIEATEVLVQTRYTGQPSLLRSEVAAIPVFDHGIAYLPGAGGAPGLWLDATSPQSRLGPLPAMDARTLALFVDEGPPKIVETPASSPADHGVDAEWTIALLPSGAGELAAKERHIGDAAFELRSNLAEADARAQWVEQYLAYGWFPTVDVKPKVAFQADLPHGAATLEYEARSEGLARREGAELSVPLSGASTMTSQLAPLVKRTLPVVLPPSFAPRHHNRTITITAPPGYVFAELPPGGDENGGAFGRATISFAKAPGKNAVVVKERVILDQSTIPVAQYAAWRGWLQRVDGLLHRMVRLSPVAPATKQARSALDTEAGGGAGAAPPQARGAIH</sequence>
<feature type="region of interest" description="Disordered" evidence="1">
    <location>
        <begin position="1332"/>
        <end position="1361"/>
    </location>
</feature>
<dbReference type="SUPFAM" id="SSF54001">
    <property type="entry name" value="Cysteine proteinases"/>
    <property type="match status" value="1"/>
</dbReference>
<dbReference type="InterPro" id="IPR038765">
    <property type="entry name" value="Papain-like_cys_pep_sf"/>
</dbReference>
<feature type="compositionally biased region" description="Low complexity" evidence="1">
    <location>
        <begin position="42"/>
        <end position="88"/>
    </location>
</feature>
<feature type="region of interest" description="Disordered" evidence="1">
    <location>
        <begin position="1"/>
        <end position="23"/>
    </location>
</feature>
<comment type="caution">
    <text evidence="3">The sequence shown here is derived from an EMBL/GenBank/DDBJ whole genome shotgun (WGS) entry which is preliminary data.</text>
</comment>
<proteinExistence type="predicted"/>
<feature type="compositionally biased region" description="Low complexity" evidence="1">
    <location>
        <begin position="1351"/>
        <end position="1361"/>
    </location>
</feature>
<accession>A0ABT5CBV1</accession>
<evidence type="ECO:0000256" key="1">
    <source>
        <dbReference type="SAM" id="MobiDB-lite"/>
    </source>
</evidence>
<feature type="domain" description="Transglutaminase-like" evidence="2">
    <location>
        <begin position="958"/>
        <end position="1031"/>
    </location>
</feature>
<dbReference type="RefSeq" id="WP_272102062.1">
    <property type="nucleotide sequence ID" value="NZ_JAQNDK010000005.1"/>
</dbReference>
<name>A0ABT5CBV1_9BACT</name>
<dbReference type="InterPro" id="IPR002931">
    <property type="entry name" value="Transglutaminase-like"/>
</dbReference>
<keyword evidence="4" id="KW-1185">Reference proteome</keyword>
<feature type="region of interest" description="Disordered" evidence="1">
    <location>
        <begin position="42"/>
        <end position="89"/>
    </location>
</feature>
<organism evidence="3 4">
    <name type="scientific">Sorangium atrum</name>
    <dbReference type="NCBI Taxonomy" id="2995308"/>
    <lineage>
        <taxon>Bacteria</taxon>
        <taxon>Pseudomonadati</taxon>
        <taxon>Myxococcota</taxon>
        <taxon>Polyangia</taxon>
        <taxon>Polyangiales</taxon>
        <taxon>Polyangiaceae</taxon>
        <taxon>Sorangium</taxon>
    </lineage>
</organism>
<protein>
    <submittedName>
        <fullName evidence="3">Transglutaminase-like domain-containing protein</fullName>
    </submittedName>
</protein>